<dbReference type="EMBL" id="CP118224">
    <property type="protein sequence ID" value="WMC09504.1"/>
    <property type="molecule type" value="Genomic_DNA"/>
</dbReference>
<accession>A0AA50QAW1</accession>
<organism evidence="1 2">
    <name type="scientific">Oceanimonas pelagia</name>
    <dbReference type="NCBI Taxonomy" id="3028314"/>
    <lineage>
        <taxon>Bacteria</taxon>
        <taxon>Pseudomonadati</taxon>
        <taxon>Pseudomonadota</taxon>
        <taxon>Gammaproteobacteria</taxon>
        <taxon>Aeromonadales</taxon>
        <taxon>Aeromonadaceae</taxon>
        <taxon>Oceanimonas</taxon>
    </lineage>
</organism>
<keyword evidence="2" id="KW-1185">Reference proteome</keyword>
<gene>
    <name evidence="1" type="ORF">PU634_10290</name>
</gene>
<protein>
    <submittedName>
        <fullName evidence="1">Uncharacterized protein</fullName>
    </submittedName>
</protein>
<name>A0AA50QAW1_9GAMM</name>
<sequence>MARFIYKHHTEATQYPDPGGRTKMGRGWVHAVAPAYPGQRTFELNFPAMKWFLTPEGVLDRDTKPEVNLGHLEQFYLDHQLHVPFIYPHPRFGDLNVLFKSPPNFPPAVIGGSGVVQGFRVELVELVY</sequence>
<evidence type="ECO:0000313" key="1">
    <source>
        <dbReference type="EMBL" id="WMC09504.1"/>
    </source>
</evidence>
<dbReference type="AlphaFoldDB" id="A0AA50QAW1"/>
<evidence type="ECO:0000313" key="2">
    <source>
        <dbReference type="Proteomes" id="UP001223802"/>
    </source>
</evidence>
<proteinExistence type="predicted"/>
<dbReference type="KEGG" id="ope:PU634_10290"/>
<dbReference type="RefSeq" id="WP_306760699.1">
    <property type="nucleotide sequence ID" value="NZ_CP118224.1"/>
</dbReference>
<dbReference type="Proteomes" id="UP001223802">
    <property type="component" value="Chromosome"/>
</dbReference>
<reference evidence="1 2" key="1">
    <citation type="submission" date="2023-02" db="EMBL/GenBank/DDBJ databases">
        <title>Complete genome sequence of a novel bacterium Oceanimonas sp. NTOU-MSR1 isolated from marine coast sediment.</title>
        <authorList>
            <person name="Yang H.-T."/>
            <person name="Chen Y.-L."/>
            <person name="Ho Y.-N."/>
        </authorList>
    </citation>
    <scope>NUCLEOTIDE SEQUENCE [LARGE SCALE GENOMIC DNA]</scope>
    <source>
        <strain evidence="1 2">NTOU-MSR1</strain>
    </source>
</reference>